<dbReference type="RefSeq" id="WP_008643767.1">
    <property type="nucleotide sequence ID" value="NZ_CAKJZH010000002.1"/>
</dbReference>
<proteinExistence type="predicted"/>
<evidence type="ECO:0000259" key="1">
    <source>
        <dbReference type="Pfam" id="PF00534"/>
    </source>
</evidence>
<dbReference type="InterPro" id="IPR001296">
    <property type="entry name" value="Glyco_trans_1"/>
</dbReference>
<dbReference type="Proteomes" id="UP000478493">
    <property type="component" value="Unassembled WGS sequence"/>
</dbReference>
<feature type="domain" description="Glycosyl transferase family 1" evidence="1">
    <location>
        <begin position="207"/>
        <end position="342"/>
    </location>
</feature>
<dbReference type="Gene3D" id="3.40.50.2000">
    <property type="entry name" value="Glycogen Phosphorylase B"/>
    <property type="match status" value="2"/>
</dbReference>
<protein>
    <submittedName>
        <fullName evidence="2">Glycosyltransferase</fullName>
    </submittedName>
</protein>
<dbReference type="PANTHER" id="PTHR12526">
    <property type="entry name" value="GLYCOSYLTRANSFERASE"/>
    <property type="match status" value="1"/>
</dbReference>
<dbReference type="GO" id="GO:0016757">
    <property type="term" value="F:glycosyltransferase activity"/>
    <property type="evidence" value="ECO:0007669"/>
    <property type="project" value="InterPro"/>
</dbReference>
<keyword evidence="2" id="KW-0808">Transferase</keyword>
<evidence type="ECO:0000313" key="2">
    <source>
        <dbReference type="EMBL" id="KAA4539794.1"/>
    </source>
</evidence>
<dbReference type="Pfam" id="PF00534">
    <property type="entry name" value="Glycos_transf_1"/>
    <property type="match status" value="1"/>
</dbReference>
<dbReference type="EMBL" id="VWGP01000004">
    <property type="protein sequence ID" value="KAA4539794.1"/>
    <property type="molecule type" value="Genomic_DNA"/>
</dbReference>
<accession>A0A5M5MCJ4</accession>
<organism evidence="2 3">
    <name type="scientific">Bacteroides ovatus</name>
    <dbReference type="NCBI Taxonomy" id="28116"/>
    <lineage>
        <taxon>Bacteria</taxon>
        <taxon>Pseudomonadati</taxon>
        <taxon>Bacteroidota</taxon>
        <taxon>Bacteroidia</taxon>
        <taxon>Bacteroidales</taxon>
        <taxon>Bacteroidaceae</taxon>
        <taxon>Bacteroides</taxon>
    </lineage>
</organism>
<reference evidence="2 3" key="1">
    <citation type="journal article" date="2019" name="Nat. Med.">
        <title>A library of human gut bacterial isolates paired with longitudinal multiomics data enables mechanistic microbiome research.</title>
        <authorList>
            <person name="Poyet M."/>
            <person name="Groussin M."/>
            <person name="Gibbons S.M."/>
            <person name="Avila-Pacheco J."/>
            <person name="Jiang X."/>
            <person name="Kearney S.M."/>
            <person name="Perrotta A.R."/>
            <person name="Berdy B."/>
            <person name="Zhao S."/>
            <person name="Lieberman T.D."/>
            <person name="Swanson P.K."/>
            <person name="Smith M."/>
            <person name="Roesemann S."/>
            <person name="Alexander J.E."/>
            <person name="Rich S.A."/>
            <person name="Livny J."/>
            <person name="Vlamakis H."/>
            <person name="Clish C."/>
            <person name="Bullock K."/>
            <person name="Deik A."/>
            <person name="Scott J."/>
            <person name="Pierce K.A."/>
            <person name="Xavier R.J."/>
            <person name="Alm E.J."/>
        </authorList>
    </citation>
    <scope>NUCLEOTIDE SEQUENCE [LARGE SCALE GENOMIC DNA]</scope>
    <source>
        <strain evidence="2 3">BIOML-A41</strain>
    </source>
</reference>
<comment type="caution">
    <text evidence="2">The sequence shown here is derived from an EMBL/GenBank/DDBJ whole genome shotgun (WGS) entry which is preliminary data.</text>
</comment>
<dbReference type="SUPFAM" id="SSF53756">
    <property type="entry name" value="UDP-Glycosyltransferase/glycogen phosphorylase"/>
    <property type="match status" value="1"/>
</dbReference>
<sequence>MKKILIVVPGCRTGGVLSSLIALLNSTFVERYDIHLFVMNTYGEQLQSELAKFSIGKNLGTSLLNANVVNSSGIRKLILILFKLILQMPFLGKLFSNCIEISTIRSIEKDSYDCVISFQESASLPFVAKFSNPNKIAWIHCDYSRIFTNKMYEFAVFSKYCKIVTVSEYTRVSFCKLLPSLESRVVVIYNIMDSSAIIQKSKEQMDDDRFSIEKFTIISVGRISAVKQFNLIPSIASSLKTRGLAFKWYILGGKHEIEPYQKLMQAISDYSVENEVICLGNKTNPYPYFKVADLLVSTSSSEACPMIFNEAKILNLPVVTNNFGSAHEFIVEGQDGQICSLTVMADVIDNIIRTQRRFNPHISTDFDEQHILSQIDKLLI</sequence>
<dbReference type="PANTHER" id="PTHR12526:SF628">
    <property type="entry name" value="MANNOSYLGLUCOSYLGLYCERATE SYNTHASE"/>
    <property type="match status" value="1"/>
</dbReference>
<evidence type="ECO:0000313" key="3">
    <source>
        <dbReference type="Proteomes" id="UP000478493"/>
    </source>
</evidence>
<dbReference type="CDD" id="cd03811">
    <property type="entry name" value="GT4_GT28_WabH-like"/>
    <property type="match status" value="1"/>
</dbReference>
<gene>
    <name evidence="2" type="ORF">F3B85_07330</name>
</gene>
<name>A0A5M5MCJ4_BACOV</name>
<dbReference type="AlphaFoldDB" id="A0A5M5MCJ4"/>